<feature type="region of interest" description="Disordered" evidence="1">
    <location>
        <begin position="111"/>
        <end position="130"/>
    </location>
</feature>
<feature type="region of interest" description="Disordered" evidence="1">
    <location>
        <begin position="177"/>
        <end position="217"/>
    </location>
</feature>
<evidence type="ECO:0000313" key="3">
    <source>
        <dbReference type="Proteomes" id="UP000216057"/>
    </source>
</evidence>
<sequence length="217" mass="23844">MATGGGMFSAEEVRYLRKLPAVANVTRSRIMYSEAFKRSCLRRYFAGESPVRMFREAGLDPSLVGYKRIERCFARWKAQAKKEGMEQYLAGADGSDAADFSATLFAANESMPSREKKRGGGGVIGASRASRDSWDETRDLIIAQQARRIDQLEHELARVVQHSDGLPEELASIPDFVLRQEFNDAAEDSPAPEDAAEAPDTPDADAAPNTDPTPQAE</sequence>
<name>A0A261GDT6_9BIFI</name>
<dbReference type="AlphaFoldDB" id="A0A261GDT6"/>
<organism evidence="2 3">
    <name type="scientific">Bifidobacterium eulemuris</name>
    <dbReference type="NCBI Taxonomy" id="1765219"/>
    <lineage>
        <taxon>Bacteria</taxon>
        <taxon>Bacillati</taxon>
        <taxon>Actinomycetota</taxon>
        <taxon>Actinomycetes</taxon>
        <taxon>Bifidobacteriales</taxon>
        <taxon>Bifidobacteriaceae</taxon>
        <taxon>Bifidobacterium</taxon>
    </lineage>
</organism>
<dbReference type="EMBL" id="MWWZ01000002">
    <property type="protein sequence ID" value="OZG69580.1"/>
    <property type="molecule type" value="Genomic_DNA"/>
</dbReference>
<feature type="compositionally biased region" description="Low complexity" evidence="1">
    <location>
        <begin position="204"/>
        <end position="217"/>
    </location>
</feature>
<gene>
    <name evidence="2" type="ORF">BEUL_0172</name>
</gene>
<comment type="caution">
    <text evidence="2">The sequence shown here is derived from an EMBL/GenBank/DDBJ whole genome shotgun (WGS) entry which is preliminary data.</text>
</comment>
<protein>
    <submittedName>
        <fullName evidence="2">Uncharacterized protein</fullName>
    </submittedName>
</protein>
<proteinExistence type="predicted"/>
<feature type="compositionally biased region" description="Acidic residues" evidence="1">
    <location>
        <begin position="184"/>
        <end position="203"/>
    </location>
</feature>
<accession>A0A261GDT6</accession>
<reference evidence="2 3" key="1">
    <citation type="journal article" date="2017" name="BMC Genomics">
        <title>Comparative genomic and phylogenomic analyses of the Bifidobacteriaceae family.</title>
        <authorList>
            <person name="Lugli G.A."/>
            <person name="Milani C."/>
            <person name="Turroni F."/>
            <person name="Duranti S."/>
            <person name="Mancabelli L."/>
            <person name="Mangifesta M."/>
            <person name="Ferrario C."/>
            <person name="Modesto M."/>
            <person name="Mattarelli P."/>
            <person name="Jiri K."/>
            <person name="van Sinderen D."/>
            <person name="Ventura M."/>
        </authorList>
    </citation>
    <scope>NUCLEOTIDE SEQUENCE [LARGE SCALE GENOMIC DNA]</scope>
    <source>
        <strain evidence="2 3">DSM 100216</strain>
    </source>
</reference>
<evidence type="ECO:0000256" key="1">
    <source>
        <dbReference type="SAM" id="MobiDB-lite"/>
    </source>
</evidence>
<evidence type="ECO:0000313" key="2">
    <source>
        <dbReference type="EMBL" id="OZG69580.1"/>
    </source>
</evidence>
<dbReference type="Proteomes" id="UP000216057">
    <property type="component" value="Unassembled WGS sequence"/>
</dbReference>